<evidence type="ECO:0000256" key="1">
    <source>
        <dbReference type="SAM" id="MobiDB-lite"/>
    </source>
</evidence>
<feature type="domain" description="EGF-like" evidence="3">
    <location>
        <begin position="473"/>
        <end position="510"/>
    </location>
</feature>
<feature type="chain" id="PRO_5028956624" evidence="2">
    <location>
        <begin position="22"/>
        <end position="628"/>
    </location>
</feature>
<feature type="domain" description="EGF-like" evidence="3">
    <location>
        <begin position="119"/>
        <end position="151"/>
    </location>
</feature>
<feature type="domain" description="EGF-like" evidence="3">
    <location>
        <begin position="568"/>
        <end position="600"/>
    </location>
</feature>
<keyword evidence="2" id="KW-0732">Signal</keyword>
<reference evidence="5" key="1">
    <citation type="submission" date="2025-08" db="UniProtKB">
        <authorList>
            <consortium name="RefSeq"/>
        </authorList>
    </citation>
    <scope>IDENTIFICATION</scope>
    <source>
        <tissue evidence="5">Entire body</tissue>
    </source>
</reference>
<feature type="region of interest" description="Disordered" evidence="1">
    <location>
        <begin position="211"/>
        <end position="235"/>
    </location>
</feature>
<dbReference type="InterPro" id="IPR009030">
    <property type="entry name" value="Growth_fac_rcpt_cys_sf"/>
</dbReference>
<dbReference type="InterPro" id="IPR000742">
    <property type="entry name" value="EGF"/>
</dbReference>
<dbReference type="PANTHER" id="PTHR39069:SF8">
    <property type="entry name" value="FI17111P1"/>
    <property type="match status" value="1"/>
</dbReference>
<dbReference type="InParanoid" id="A0A7F5RFH2"/>
<dbReference type="GeneID" id="112905803"/>
<accession>A0A7F5RFH2</accession>
<feature type="signal peptide" evidence="2">
    <location>
        <begin position="1"/>
        <end position="21"/>
    </location>
</feature>
<evidence type="ECO:0000313" key="5">
    <source>
        <dbReference type="RefSeq" id="XP_025834734.1"/>
    </source>
</evidence>
<dbReference type="SUPFAM" id="SSF57184">
    <property type="entry name" value="Growth factor receptor domain"/>
    <property type="match status" value="1"/>
</dbReference>
<dbReference type="Pfam" id="PF01683">
    <property type="entry name" value="EB"/>
    <property type="match status" value="2"/>
</dbReference>
<sequence length="628" mass="67362">MNSYYNLLCIVVMFSLGLVTGNFLECSNDTDCVADMAYCDENFICQCPPGQVYNIDGTDCLDLVVGHGAPCIDDNQCSWLLGRYVCSRGACACDDGWWYYNGRCRRAAGLGQSCNSTENCYNGYDILAMVCSNGICTCSSDYYLRGNYDCRPKAQEAGDYCSLDSDCASLGDDYVCKVAACVFSPTTIAPTTIAPTTIAPTTIAPTTIAPTTIAPTTNSPTTIPPTTIAPTTNAPITIAPTTNAPTTIAPDTTTLTSTESSLSDLISDSSQEVLQAAERSALLSITERATTNISCVDTSDCTNVTENSVCYYPISTCVCKRGYYYNSGSGLCIPEIGVYSGCTSDTDCGISTSRCLNGSCYCRKTYFTLPGNFACQKPMAIDNLWCNNVERCYVMGTSVSCRNNQCSCTSNAVLDEDYICRVTVNITETPTGCSSDWDCRSELQNSVCSNGECVCPSNYRLENSVCLPNLGATCDGASALCTINHASCTSANLCQCDTNYIASENATTCYQVAEGLGANCQKDLQCLASVNDSVCLNDVCTCADNYKDIEGNCFLMKAIGDRCSNVLECRVTLGENVYCRKGICQCPANMIRTDDGLDCINSGTAKPHFSFYSTTAVILLTFSVLWVQ</sequence>
<organism evidence="4 5">
    <name type="scientific">Agrilus planipennis</name>
    <name type="common">Emerald ash borer</name>
    <name type="synonym">Agrilus marcopoli</name>
    <dbReference type="NCBI Taxonomy" id="224129"/>
    <lineage>
        <taxon>Eukaryota</taxon>
        <taxon>Metazoa</taxon>
        <taxon>Ecdysozoa</taxon>
        <taxon>Arthropoda</taxon>
        <taxon>Hexapoda</taxon>
        <taxon>Insecta</taxon>
        <taxon>Pterygota</taxon>
        <taxon>Neoptera</taxon>
        <taxon>Endopterygota</taxon>
        <taxon>Coleoptera</taxon>
        <taxon>Polyphaga</taxon>
        <taxon>Elateriformia</taxon>
        <taxon>Buprestoidea</taxon>
        <taxon>Buprestidae</taxon>
        <taxon>Agrilinae</taxon>
        <taxon>Agrilus</taxon>
    </lineage>
</organism>
<feature type="domain" description="EGF-like" evidence="3">
    <location>
        <begin position="438"/>
        <end position="467"/>
    </location>
</feature>
<evidence type="ECO:0000256" key="2">
    <source>
        <dbReference type="SAM" id="SignalP"/>
    </source>
</evidence>
<evidence type="ECO:0000259" key="3">
    <source>
        <dbReference type="SMART" id="SM00181"/>
    </source>
</evidence>
<dbReference type="RefSeq" id="XP_025834734.1">
    <property type="nucleotide sequence ID" value="XM_025978949.1"/>
</dbReference>
<dbReference type="OrthoDB" id="504708at2759"/>
<dbReference type="InterPro" id="IPR006149">
    <property type="entry name" value="EB_dom"/>
</dbReference>
<feature type="domain" description="EGF-like" evidence="3">
    <location>
        <begin position="25"/>
        <end position="61"/>
    </location>
</feature>
<keyword evidence="4" id="KW-1185">Reference proteome</keyword>
<dbReference type="SMART" id="SM00181">
    <property type="entry name" value="EGF"/>
    <property type="match status" value="6"/>
</dbReference>
<gene>
    <name evidence="5" type="primary">LOC112905803</name>
</gene>
<dbReference type="KEGG" id="apln:112905803"/>
<protein>
    <submittedName>
        <fullName evidence="5">Mucin-5AC-like isoform X1</fullName>
    </submittedName>
</protein>
<feature type="domain" description="EGF-like" evidence="3">
    <location>
        <begin position="294"/>
        <end position="333"/>
    </location>
</feature>
<evidence type="ECO:0000313" key="4">
    <source>
        <dbReference type="Proteomes" id="UP000192223"/>
    </source>
</evidence>
<name>A0A7F5RFH2_AGRPL</name>
<dbReference type="Proteomes" id="UP000192223">
    <property type="component" value="Unplaced"/>
</dbReference>
<dbReference type="PANTHER" id="PTHR39069">
    <property type="entry name" value="ECDYSONE-INDUCIBLE GENE E1, ISOFORM A"/>
    <property type="match status" value="1"/>
</dbReference>
<dbReference type="AlphaFoldDB" id="A0A7F5RFH2"/>
<proteinExistence type="predicted"/>